<name>A0ABD1XLG9_9MARC</name>
<evidence type="ECO:0000256" key="2">
    <source>
        <dbReference type="SAM" id="Phobius"/>
    </source>
</evidence>
<evidence type="ECO:0008006" key="5">
    <source>
        <dbReference type="Google" id="ProtNLM"/>
    </source>
</evidence>
<keyword evidence="4" id="KW-1185">Reference proteome</keyword>
<keyword evidence="2" id="KW-1133">Transmembrane helix</keyword>
<evidence type="ECO:0000256" key="1">
    <source>
        <dbReference type="SAM" id="MobiDB-lite"/>
    </source>
</evidence>
<organism evidence="3 4">
    <name type="scientific">Riccia fluitans</name>
    <dbReference type="NCBI Taxonomy" id="41844"/>
    <lineage>
        <taxon>Eukaryota</taxon>
        <taxon>Viridiplantae</taxon>
        <taxon>Streptophyta</taxon>
        <taxon>Embryophyta</taxon>
        <taxon>Marchantiophyta</taxon>
        <taxon>Marchantiopsida</taxon>
        <taxon>Marchantiidae</taxon>
        <taxon>Marchantiales</taxon>
        <taxon>Ricciaceae</taxon>
        <taxon>Riccia</taxon>
    </lineage>
</organism>
<reference evidence="3 4" key="1">
    <citation type="submission" date="2024-09" db="EMBL/GenBank/DDBJ databases">
        <title>Chromosome-scale assembly of Riccia fluitans.</title>
        <authorList>
            <person name="Paukszto L."/>
            <person name="Sawicki J."/>
            <person name="Karawczyk K."/>
            <person name="Piernik-Szablinska J."/>
            <person name="Szczecinska M."/>
            <person name="Mazdziarz M."/>
        </authorList>
    </citation>
    <scope>NUCLEOTIDE SEQUENCE [LARGE SCALE GENOMIC DNA]</scope>
    <source>
        <strain evidence="3">Rf_01</strain>
        <tissue evidence="3">Aerial parts of the thallus</tissue>
    </source>
</reference>
<comment type="caution">
    <text evidence="3">The sequence shown here is derived from an EMBL/GenBank/DDBJ whole genome shotgun (WGS) entry which is preliminary data.</text>
</comment>
<dbReference type="AlphaFoldDB" id="A0ABD1XLG9"/>
<feature type="transmembrane region" description="Helical" evidence="2">
    <location>
        <begin position="39"/>
        <end position="58"/>
    </location>
</feature>
<sequence length="78" mass="8588">MTNDGSDPCQSAKKLKVEAPKEELRPPSFWGFTENAKVWNARASMIGLIGIILIEFIAKRGLLEMIGFDIGKGLDLPL</sequence>
<keyword evidence="2" id="KW-0472">Membrane</keyword>
<feature type="region of interest" description="Disordered" evidence="1">
    <location>
        <begin position="1"/>
        <end position="20"/>
    </location>
</feature>
<dbReference type="Proteomes" id="UP001605036">
    <property type="component" value="Unassembled WGS sequence"/>
</dbReference>
<gene>
    <name evidence="3" type="ORF">R1flu_028375</name>
</gene>
<protein>
    <recommendedName>
        <fullName evidence="5">High light inducible protein</fullName>
    </recommendedName>
</protein>
<accession>A0ABD1XLG9</accession>
<keyword evidence="2" id="KW-0812">Transmembrane</keyword>
<dbReference type="EMBL" id="JBHFFA010000008">
    <property type="protein sequence ID" value="KAL2609802.1"/>
    <property type="molecule type" value="Genomic_DNA"/>
</dbReference>
<proteinExistence type="predicted"/>
<evidence type="ECO:0000313" key="4">
    <source>
        <dbReference type="Proteomes" id="UP001605036"/>
    </source>
</evidence>
<dbReference type="SUPFAM" id="SSF103511">
    <property type="entry name" value="Chlorophyll a-b binding protein"/>
    <property type="match status" value="1"/>
</dbReference>
<evidence type="ECO:0000313" key="3">
    <source>
        <dbReference type="EMBL" id="KAL2609802.1"/>
    </source>
</evidence>